<gene>
    <name evidence="1" type="ORF">BpHYR1_026576</name>
</gene>
<reference evidence="1 2" key="1">
    <citation type="journal article" date="2018" name="Sci. Rep.">
        <title>Genomic signatures of local adaptation to the degree of environmental predictability in rotifers.</title>
        <authorList>
            <person name="Franch-Gras L."/>
            <person name="Hahn C."/>
            <person name="Garcia-Roger E.M."/>
            <person name="Carmona M.J."/>
            <person name="Serra M."/>
            <person name="Gomez A."/>
        </authorList>
    </citation>
    <scope>NUCLEOTIDE SEQUENCE [LARGE SCALE GENOMIC DNA]</scope>
    <source>
        <strain evidence="1">HYR1</strain>
    </source>
</reference>
<sequence length="71" mass="8400">MQQDQLNHLITLIIILENLLRKQIDKKYLPSIQILINYLNKDMSFLLLVIMKILIGYSFKSVKVRVLLESK</sequence>
<comment type="caution">
    <text evidence="1">The sequence shown here is derived from an EMBL/GenBank/DDBJ whole genome shotgun (WGS) entry which is preliminary data.</text>
</comment>
<dbReference type="AlphaFoldDB" id="A0A3M7RYI6"/>
<proteinExistence type="predicted"/>
<dbReference type="Proteomes" id="UP000276133">
    <property type="component" value="Unassembled WGS sequence"/>
</dbReference>
<keyword evidence="2" id="KW-1185">Reference proteome</keyword>
<protein>
    <submittedName>
        <fullName evidence="1">Uncharacterized protein</fullName>
    </submittedName>
</protein>
<evidence type="ECO:0000313" key="2">
    <source>
        <dbReference type="Proteomes" id="UP000276133"/>
    </source>
</evidence>
<accession>A0A3M7RYI6</accession>
<evidence type="ECO:0000313" key="1">
    <source>
        <dbReference type="EMBL" id="RNA28510.1"/>
    </source>
</evidence>
<organism evidence="1 2">
    <name type="scientific">Brachionus plicatilis</name>
    <name type="common">Marine rotifer</name>
    <name type="synonym">Brachionus muelleri</name>
    <dbReference type="NCBI Taxonomy" id="10195"/>
    <lineage>
        <taxon>Eukaryota</taxon>
        <taxon>Metazoa</taxon>
        <taxon>Spiralia</taxon>
        <taxon>Gnathifera</taxon>
        <taxon>Rotifera</taxon>
        <taxon>Eurotatoria</taxon>
        <taxon>Monogononta</taxon>
        <taxon>Pseudotrocha</taxon>
        <taxon>Ploima</taxon>
        <taxon>Brachionidae</taxon>
        <taxon>Brachionus</taxon>
    </lineage>
</organism>
<name>A0A3M7RYI6_BRAPC</name>
<dbReference type="EMBL" id="REGN01002379">
    <property type="protein sequence ID" value="RNA28510.1"/>
    <property type="molecule type" value="Genomic_DNA"/>
</dbReference>